<keyword evidence="3" id="KW-0716">Sensory transduction</keyword>
<dbReference type="Pfam" id="PF13853">
    <property type="entry name" value="7tm_4"/>
    <property type="match status" value="2"/>
</dbReference>
<dbReference type="PROSITE" id="PS00237">
    <property type="entry name" value="G_PROTEIN_RECEP_F1_1"/>
    <property type="match status" value="1"/>
</dbReference>
<feature type="transmembrane region" description="Helical" evidence="13">
    <location>
        <begin position="590"/>
        <end position="609"/>
    </location>
</feature>
<dbReference type="GO" id="GO:0004984">
    <property type="term" value="F:olfactory receptor activity"/>
    <property type="evidence" value="ECO:0007669"/>
    <property type="project" value="InterPro"/>
</dbReference>
<feature type="transmembrane region" description="Helical" evidence="13">
    <location>
        <begin position="517"/>
        <end position="543"/>
    </location>
</feature>
<evidence type="ECO:0000256" key="1">
    <source>
        <dbReference type="ARBA" id="ARBA00004651"/>
    </source>
</evidence>
<dbReference type="OrthoDB" id="9444602at2759"/>
<evidence type="ECO:0000256" key="12">
    <source>
        <dbReference type="RuleBase" id="RU000688"/>
    </source>
</evidence>
<dbReference type="InterPro" id="IPR000276">
    <property type="entry name" value="GPCR_Rhodpsn"/>
</dbReference>
<dbReference type="PRINTS" id="PR00237">
    <property type="entry name" value="GPCRRHODOPSN"/>
</dbReference>
<feature type="transmembrane region" description="Helical" evidence="13">
    <location>
        <begin position="60"/>
        <end position="81"/>
    </location>
</feature>
<evidence type="ECO:0000313" key="15">
    <source>
        <dbReference type="EMBL" id="PKU37004.1"/>
    </source>
</evidence>
<comment type="similarity">
    <text evidence="12">Belongs to the G-protein coupled receptor 1 family.</text>
</comment>
<keyword evidence="10" id="KW-0325">Glycoprotein</keyword>
<evidence type="ECO:0000256" key="13">
    <source>
        <dbReference type="SAM" id="Phobius"/>
    </source>
</evidence>
<feature type="transmembrane region" description="Helical" evidence="13">
    <location>
        <begin position="200"/>
        <end position="226"/>
    </location>
</feature>
<name>A0A2I0TT70_LIMLA</name>
<feature type="transmembrane region" description="Helical" evidence="13">
    <location>
        <begin position="25"/>
        <end position="48"/>
    </location>
</feature>
<feature type="transmembrane region" description="Helical" evidence="13">
    <location>
        <begin position="141"/>
        <end position="164"/>
    </location>
</feature>
<dbReference type="CDD" id="cd15911">
    <property type="entry name" value="7tmA_OR11A-like"/>
    <property type="match status" value="1"/>
</dbReference>
<evidence type="ECO:0000256" key="9">
    <source>
        <dbReference type="ARBA" id="ARBA00023170"/>
    </source>
</evidence>
<evidence type="ECO:0000256" key="11">
    <source>
        <dbReference type="ARBA" id="ARBA00023224"/>
    </source>
</evidence>
<dbReference type="InterPro" id="IPR017452">
    <property type="entry name" value="GPCR_Rhodpsn_7TM"/>
</dbReference>
<feature type="transmembrane region" description="Helical" evidence="13">
    <location>
        <begin position="555"/>
        <end position="578"/>
    </location>
</feature>
<dbReference type="CDD" id="cd13954">
    <property type="entry name" value="7tmA_OR"/>
    <property type="match status" value="1"/>
</dbReference>
<keyword evidence="16" id="KW-1185">Reference proteome</keyword>
<organism evidence="15 16">
    <name type="scientific">Limosa lapponica baueri</name>
    <dbReference type="NCBI Taxonomy" id="1758121"/>
    <lineage>
        <taxon>Eukaryota</taxon>
        <taxon>Metazoa</taxon>
        <taxon>Chordata</taxon>
        <taxon>Craniata</taxon>
        <taxon>Vertebrata</taxon>
        <taxon>Euteleostomi</taxon>
        <taxon>Archelosauria</taxon>
        <taxon>Archosauria</taxon>
        <taxon>Dinosauria</taxon>
        <taxon>Saurischia</taxon>
        <taxon>Theropoda</taxon>
        <taxon>Coelurosauria</taxon>
        <taxon>Aves</taxon>
        <taxon>Neognathae</taxon>
        <taxon>Neoaves</taxon>
        <taxon>Charadriiformes</taxon>
        <taxon>Scolopacidae</taxon>
        <taxon>Limosa</taxon>
    </lineage>
</organism>
<evidence type="ECO:0000256" key="3">
    <source>
        <dbReference type="ARBA" id="ARBA00022606"/>
    </source>
</evidence>
<reference evidence="16" key="2">
    <citation type="submission" date="2017-12" db="EMBL/GenBank/DDBJ databases">
        <title>Genome sequence of the Bar-tailed Godwit (Limosa lapponica baueri).</title>
        <authorList>
            <person name="Lima N.C.B."/>
            <person name="Parody-Merino A.M."/>
            <person name="Battley P.F."/>
            <person name="Fidler A.E."/>
            <person name="Prosdocimi F."/>
        </authorList>
    </citation>
    <scope>NUCLEOTIDE SEQUENCE [LARGE SCALE GENOMIC DNA]</scope>
</reference>
<keyword evidence="8 13" id="KW-0472">Membrane</keyword>
<evidence type="ECO:0000256" key="10">
    <source>
        <dbReference type="ARBA" id="ARBA00023180"/>
    </source>
</evidence>
<dbReference type="FunFam" id="1.20.1070.10:FF:000010">
    <property type="entry name" value="Olfactory receptor"/>
    <property type="match status" value="1"/>
</dbReference>
<dbReference type="EMBL" id="KZ507358">
    <property type="protein sequence ID" value="PKU37004.1"/>
    <property type="molecule type" value="Genomic_DNA"/>
</dbReference>
<keyword evidence="9 12" id="KW-0675">Receptor</keyword>
<feature type="transmembrane region" description="Helical" evidence="13">
    <location>
        <begin position="101"/>
        <end position="120"/>
    </location>
</feature>
<feature type="transmembrane region" description="Helical" evidence="13">
    <location>
        <begin position="272"/>
        <end position="292"/>
    </location>
</feature>
<proteinExistence type="inferred from homology"/>
<evidence type="ECO:0000256" key="6">
    <source>
        <dbReference type="ARBA" id="ARBA00022989"/>
    </source>
</evidence>
<accession>A0A2I0TT70</accession>
<comment type="subcellular location">
    <subcellularLocation>
        <location evidence="1">Cell membrane</location>
        <topology evidence="1">Multi-pass membrane protein</topology>
    </subcellularLocation>
</comment>
<keyword evidence="6 13" id="KW-1133">Transmembrane helix</keyword>
<dbReference type="GO" id="GO:0004930">
    <property type="term" value="F:G protein-coupled receptor activity"/>
    <property type="evidence" value="ECO:0007669"/>
    <property type="project" value="UniProtKB-KW"/>
</dbReference>
<evidence type="ECO:0000256" key="2">
    <source>
        <dbReference type="ARBA" id="ARBA00022475"/>
    </source>
</evidence>
<evidence type="ECO:0000259" key="14">
    <source>
        <dbReference type="PROSITE" id="PS50262"/>
    </source>
</evidence>
<dbReference type="PROSITE" id="PS50262">
    <property type="entry name" value="G_PROTEIN_RECEP_F1_2"/>
    <property type="match status" value="2"/>
</dbReference>
<evidence type="ECO:0000256" key="5">
    <source>
        <dbReference type="ARBA" id="ARBA00022725"/>
    </source>
</evidence>
<feature type="domain" description="G-protein coupled receptors family 1 profile" evidence="14">
    <location>
        <begin position="41"/>
        <end position="290"/>
    </location>
</feature>
<dbReference type="FunFam" id="1.20.1070.10:FF:000001">
    <property type="entry name" value="Olfactory receptor"/>
    <property type="match status" value="1"/>
</dbReference>
<dbReference type="PRINTS" id="PR00245">
    <property type="entry name" value="OLFACTORYR"/>
</dbReference>
<keyword evidence="7 12" id="KW-0297">G-protein coupled receptor</keyword>
<dbReference type="Gene3D" id="1.20.1070.10">
    <property type="entry name" value="Rhodopsin 7-helix transmembrane proteins"/>
    <property type="match status" value="2"/>
</dbReference>
<dbReference type="GO" id="GO:0005886">
    <property type="term" value="C:plasma membrane"/>
    <property type="evidence" value="ECO:0007669"/>
    <property type="project" value="UniProtKB-SubCell"/>
</dbReference>
<feature type="transmembrane region" description="Helical" evidence="13">
    <location>
        <begin position="342"/>
        <end position="368"/>
    </location>
</feature>
<feature type="transmembrane region" description="Helical" evidence="13">
    <location>
        <begin position="238"/>
        <end position="260"/>
    </location>
</feature>
<keyword evidence="5" id="KW-0552">Olfaction</keyword>
<keyword evidence="2" id="KW-1003">Cell membrane</keyword>
<gene>
    <name evidence="15" type="ORF">llap_12689</name>
</gene>
<keyword evidence="4 12" id="KW-0812">Transmembrane</keyword>
<evidence type="ECO:0000256" key="8">
    <source>
        <dbReference type="ARBA" id="ARBA00023136"/>
    </source>
</evidence>
<evidence type="ECO:0000313" key="16">
    <source>
        <dbReference type="Proteomes" id="UP000233556"/>
    </source>
</evidence>
<reference evidence="16" key="1">
    <citation type="submission" date="2017-11" db="EMBL/GenBank/DDBJ databases">
        <authorList>
            <person name="Lima N.C."/>
            <person name="Parody-Merino A.M."/>
            <person name="Battley P.F."/>
            <person name="Fidler A.E."/>
            <person name="Prosdocimi F."/>
        </authorList>
    </citation>
    <scope>NUCLEOTIDE SEQUENCE [LARGE SCALE GENOMIC DNA]</scope>
</reference>
<dbReference type="InterPro" id="IPR000725">
    <property type="entry name" value="Olfact_rcpt"/>
</dbReference>
<sequence length="631" mass="71051">MVSDNRTLVTEFIILGFPNARGVELLLFATFFLMYALTFTENAAIVLVIGMDYRLHTPMYFFVSNLSFLDIGYTTVTVPKMLANIAIQSQTISITGCFTQLYIFFFLGSAECFLLTTMAYDRYLAICNPLHYTIIMDRRACLWLALGCWLGGFLAPALPTAFIFRLPFCGSNIINHFFCDSPPLLELSCQDIFEIEVINFVVGTTVLVSSFILTMISYIFIVATILHIPTAEGRSKAFSTCASHLTIVSIFYGTTMFMYIRTKTIQTFDFNKIVSVFYSVVTPVLNPVIYSLRNNDIKQGMRKVLLKQKDISSIHEKSRAWHETAVVEFIILGFQSIPEVQFLLFLMFLVTYITSVSGNLLIMVLVVADHHLHSPMFFFLGNLSFSETGYTSTILPRMLASFLTSTYVISLNGCFLQYFFFPGLAGAECCPLTAMSYDRYIAICKPLHYTTIMHGRCCLQFAGGSWLNGLLASAVVTSLMPQLTFCGPNEIDHFFCNFTPVLKLSCSDTHWLELVTFILAPLLTLPPFLLTLISYVCISYTVFRIPSSTGRQKAFSTCSSHLTVVTLFYGTLIVVYLVPKPNTLGDLHKVVFVCYTVVTPLVNPLIYSLRNNNVKKAFRTAVNKYSFFDKT</sequence>
<evidence type="ECO:0000256" key="7">
    <source>
        <dbReference type="ARBA" id="ARBA00023040"/>
    </source>
</evidence>
<keyword evidence="11 12" id="KW-0807">Transducer</keyword>
<dbReference type="AlphaFoldDB" id="A0A2I0TT70"/>
<dbReference type="Proteomes" id="UP000233556">
    <property type="component" value="Unassembled WGS sequence"/>
</dbReference>
<protein>
    <recommendedName>
        <fullName evidence="14">G-protein coupled receptors family 1 profile domain-containing protein</fullName>
    </recommendedName>
</protein>
<dbReference type="SUPFAM" id="SSF81321">
    <property type="entry name" value="Family A G protein-coupled receptor-like"/>
    <property type="match status" value="2"/>
</dbReference>
<dbReference type="InterPro" id="IPR050516">
    <property type="entry name" value="Olfactory_GPCR"/>
</dbReference>
<evidence type="ECO:0000256" key="4">
    <source>
        <dbReference type="ARBA" id="ARBA00022692"/>
    </source>
</evidence>
<feature type="domain" description="G-protein coupled receptors family 1 profile" evidence="14">
    <location>
        <begin position="358"/>
        <end position="607"/>
    </location>
</feature>
<dbReference type="PANTHER" id="PTHR26452">
    <property type="entry name" value="OLFACTORY RECEPTOR"/>
    <property type="match status" value="1"/>
</dbReference>